<dbReference type="SMART" id="SM00091">
    <property type="entry name" value="PAS"/>
    <property type="match status" value="2"/>
</dbReference>
<dbReference type="Pfam" id="PF02518">
    <property type="entry name" value="HATPase_c"/>
    <property type="match status" value="1"/>
</dbReference>
<feature type="domain" description="PAC" evidence="11">
    <location>
        <begin position="435"/>
        <end position="487"/>
    </location>
</feature>
<dbReference type="Gene3D" id="1.10.287.130">
    <property type="match status" value="1"/>
</dbReference>
<evidence type="ECO:0000256" key="6">
    <source>
        <dbReference type="ARBA" id="ARBA00022777"/>
    </source>
</evidence>
<dbReference type="EC" id="2.7.13.3" evidence="3"/>
<feature type="domain" description="Histidine kinase" evidence="9">
    <location>
        <begin position="632"/>
        <end position="870"/>
    </location>
</feature>
<feature type="transmembrane region" description="Helical" evidence="8">
    <location>
        <begin position="281"/>
        <end position="301"/>
    </location>
</feature>
<reference evidence="13 14" key="1">
    <citation type="submission" date="2021-05" db="EMBL/GenBank/DDBJ databases">
        <title>The draft genome of Geobacter luticola JCM 17780.</title>
        <authorList>
            <person name="Xu Z."/>
            <person name="Masuda Y."/>
            <person name="Itoh H."/>
            <person name="Senoo K."/>
        </authorList>
    </citation>
    <scope>NUCLEOTIDE SEQUENCE [LARGE SCALE GENOMIC DNA]</scope>
    <source>
        <strain evidence="13 14">JCM 17780</strain>
    </source>
</reference>
<dbReference type="EMBL" id="JAHCVK010000015">
    <property type="protein sequence ID" value="MBT0654684.1"/>
    <property type="molecule type" value="Genomic_DNA"/>
</dbReference>
<evidence type="ECO:0000256" key="3">
    <source>
        <dbReference type="ARBA" id="ARBA00012438"/>
    </source>
</evidence>
<keyword evidence="4" id="KW-0597">Phosphoprotein</keyword>
<evidence type="ECO:0000259" key="9">
    <source>
        <dbReference type="PROSITE" id="PS50109"/>
    </source>
</evidence>
<dbReference type="NCBIfam" id="TIGR00229">
    <property type="entry name" value="sensory_box"/>
    <property type="match status" value="2"/>
</dbReference>
<dbReference type="SMART" id="SM00388">
    <property type="entry name" value="HisKA"/>
    <property type="match status" value="1"/>
</dbReference>
<dbReference type="CDD" id="cd00082">
    <property type="entry name" value="HisKA"/>
    <property type="match status" value="1"/>
</dbReference>
<feature type="region of interest" description="Disordered" evidence="7">
    <location>
        <begin position="872"/>
        <end position="893"/>
    </location>
</feature>
<name>A0ABS5SH43_9BACT</name>
<evidence type="ECO:0000256" key="2">
    <source>
        <dbReference type="ARBA" id="ARBA00004370"/>
    </source>
</evidence>
<dbReference type="Proteomes" id="UP000756860">
    <property type="component" value="Unassembled WGS sequence"/>
</dbReference>
<dbReference type="CDD" id="cd00130">
    <property type="entry name" value="PAS"/>
    <property type="match status" value="2"/>
</dbReference>
<dbReference type="InterPro" id="IPR000700">
    <property type="entry name" value="PAS-assoc_C"/>
</dbReference>
<evidence type="ECO:0000256" key="5">
    <source>
        <dbReference type="ARBA" id="ARBA00022679"/>
    </source>
</evidence>
<evidence type="ECO:0000256" key="1">
    <source>
        <dbReference type="ARBA" id="ARBA00000085"/>
    </source>
</evidence>
<dbReference type="SMART" id="SM00304">
    <property type="entry name" value="HAMP"/>
    <property type="match status" value="1"/>
</dbReference>
<dbReference type="PANTHER" id="PTHR43065:SF42">
    <property type="entry name" value="TWO-COMPONENT SENSOR PPRA"/>
    <property type="match status" value="1"/>
</dbReference>
<feature type="domain" description="PAS" evidence="10">
    <location>
        <begin position="359"/>
        <end position="403"/>
    </location>
</feature>
<comment type="subcellular location">
    <subcellularLocation>
        <location evidence="2">Membrane</location>
    </subcellularLocation>
</comment>
<organism evidence="13 14">
    <name type="scientific">Geomobilimonas luticola</name>
    <dbReference type="NCBI Taxonomy" id="1114878"/>
    <lineage>
        <taxon>Bacteria</taxon>
        <taxon>Pseudomonadati</taxon>
        <taxon>Thermodesulfobacteriota</taxon>
        <taxon>Desulfuromonadia</taxon>
        <taxon>Geobacterales</taxon>
        <taxon>Geobacteraceae</taxon>
        <taxon>Geomobilimonas</taxon>
    </lineage>
</organism>
<evidence type="ECO:0000256" key="4">
    <source>
        <dbReference type="ARBA" id="ARBA00022553"/>
    </source>
</evidence>
<feature type="domain" description="PAS" evidence="10">
    <location>
        <begin position="488"/>
        <end position="544"/>
    </location>
</feature>
<dbReference type="SUPFAM" id="SSF55785">
    <property type="entry name" value="PYP-like sensor domain (PAS domain)"/>
    <property type="match status" value="2"/>
</dbReference>
<dbReference type="PROSITE" id="PS50113">
    <property type="entry name" value="PAC"/>
    <property type="match status" value="1"/>
</dbReference>
<dbReference type="InterPro" id="IPR003660">
    <property type="entry name" value="HAMP_dom"/>
</dbReference>
<comment type="catalytic activity">
    <reaction evidence="1">
        <text>ATP + protein L-histidine = ADP + protein N-phospho-L-histidine.</text>
        <dbReference type="EC" id="2.7.13.3"/>
    </reaction>
</comment>
<evidence type="ECO:0000256" key="7">
    <source>
        <dbReference type="SAM" id="MobiDB-lite"/>
    </source>
</evidence>
<protein>
    <recommendedName>
        <fullName evidence="3">histidine kinase</fullName>
        <ecNumber evidence="3">2.7.13.3</ecNumber>
    </recommendedName>
</protein>
<evidence type="ECO:0000259" key="10">
    <source>
        <dbReference type="PROSITE" id="PS50112"/>
    </source>
</evidence>
<keyword evidence="14" id="KW-1185">Reference proteome</keyword>
<dbReference type="SUPFAM" id="SSF55874">
    <property type="entry name" value="ATPase domain of HSP90 chaperone/DNA topoisomerase II/histidine kinase"/>
    <property type="match status" value="1"/>
</dbReference>
<dbReference type="CDD" id="cd18773">
    <property type="entry name" value="PDC1_HK_sensor"/>
    <property type="match status" value="1"/>
</dbReference>
<dbReference type="PROSITE" id="PS50112">
    <property type="entry name" value="PAS"/>
    <property type="match status" value="2"/>
</dbReference>
<comment type="caution">
    <text evidence="13">The sequence shown here is derived from an EMBL/GenBank/DDBJ whole genome shotgun (WGS) entry which is preliminary data.</text>
</comment>
<dbReference type="PROSITE" id="PS50109">
    <property type="entry name" value="HIS_KIN"/>
    <property type="match status" value="1"/>
</dbReference>
<evidence type="ECO:0000313" key="14">
    <source>
        <dbReference type="Proteomes" id="UP000756860"/>
    </source>
</evidence>
<keyword evidence="8" id="KW-1133">Transmembrane helix</keyword>
<evidence type="ECO:0000313" key="13">
    <source>
        <dbReference type="EMBL" id="MBT0654684.1"/>
    </source>
</evidence>
<dbReference type="InterPro" id="IPR035965">
    <property type="entry name" value="PAS-like_dom_sf"/>
</dbReference>
<dbReference type="InterPro" id="IPR000014">
    <property type="entry name" value="PAS"/>
</dbReference>
<dbReference type="PRINTS" id="PR00344">
    <property type="entry name" value="BCTRLSENSOR"/>
</dbReference>
<dbReference type="InterPro" id="IPR013656">
    <property type="entry name" value="PAS_4"/>
</dbReference>
<keyword evidence="8" id="KW-0472">Membrane</keyword>
<keyword evidence="8" id="KW-0812">Transmembrane</keyword>
<keyword evidence="6" id="KW-0418">Kinase</keyword>
<dbReference type="InterPro" id="IPR003594">
    <property type="entry name" value="HATPase_dom"/>
</dbReference>
<feature type="transmembrane region" description="Helical" evidence="8">
    <location>
        <begin position="12"/>
        <end position="34"/>
    </location>
</feature>
<sequence>MTMRPLRKILSIQSTLVAVVPFLIVVLLGVFWLVPQISAEIETRQRELAGAIASQVESVLAASQATIAGVAALQMNKDLDWHNVQHVLDAQIGASASLRALYVVGPDGRVMAASLPANQSKHRQDLDGLDLSHSPLFDDVRRQRRPVWSNTFLSVVGGGLSVALAVPSDRLTVVGEVGLDQLTEVLRHTAAREEQLIFVIDRRGQIIADQDGRYTAQQLNISNIPLVRQGLASPTPLTGRFRLNDRDMIGSIVESPFIKWDVLVAQPIEVAYRSVLTTTRIVGAGLLAALLLGITAALYMARQLSRRFGKLAAYAHHIAIDEESLERPQVNIAEFEQLADDLRQMADSIRKRERQLRTSERLLQSVMDNTIEYQGLLSPDGKVVDANSAALDLIGTTKESVVGCHYWQTPWWNHDPVLQERLRRAVASASAGEFSRFDATHRDSSGNLHYIDFSLTPMKDDTGNVIYLIPEGHDVTEQRKTETALRESEGRFRQLFNQNDDALFLIRTESFEVIDVNPEALNLFGLAREEIVGRTFLSIIAPDDFQMFVESGAISDTAPVFHLERATSFSRSRGNLTVSLRGKILTLENECIIYCSIRDMTDKVRLMEEIRASQAKLIQADKMASLGLLVSSVAHEINNPNTYISANATMLARSWQDATPILLEHRREHGEFSLGGLPSAEMETLVPRLFNGIIDGSRRISEIVNNMRDFVKSEKGGRQGTIDVNRMIQAATSILWHHIHRHTDNFQMELQPDLPPARGSGQQVEQVIINLVMNALQSLPDKARGVWVTSRYDETAGQVVITVRDEGKGMGREELEQLREPFFTTRAEEGGTGLGLYITDSIVREHGGTIEFQSEPGRGTTTTVRLPAIHAKPESGTGETAAAADNGTELHPP</sequence>
<dbReference type="PROSITE" id="PS50885">
    <property type="entry name" value="HAMP"/>
    <property type="match status" value="1"/>
</dbReference>
<accession>A0ABS5SH43</accession>
<dbReference type="Gene3D" id="6.10.340.10">
    <property type="match status" value="1"/>
</dbReference>
<dbReference type="InterPro" id="IPR004358">
    <property type="entry name" value="Sig_transdc_His_kin-like_C"/>
</dbReference>
<proteinExistence type="predicted"/>
<dbReference type="SMART" id="SM00387">
    <property type="entry name" value="HATPase_c"/>
    <property type="match status" value="1"/>
</dbReference>
<dbReference type="InterPro" id="IPR036890">
    <property type="entry name" value="HATPase_C_sf"/>
</dbReference>
<dbReference type="InterPro" id="IPR003661">
    <property type="entry name" value="HisK_dim/P_dom"/>
</dbReference>
<feature type="domain" description="HAMP" evidence="12">
    <location>
        <begin position="302"/>
        <end position="354"/>
    </location>
</feature>
<dbReference type="RefSeq" id="WP_214176693.1">
    <property type="nucleotide sequence ID" value="NZ_JAHCVK010000015.1"/>
</dbReference>
<dbReference type="Pfam" id="PF08448">
    <property type="entry name" value="PAS_4"/>
    <property type="match status" value="1"/>
</dbReference>
<dbReference type="InterPro" id="IPR005467">
    <property type="entry name" value="His_kinase_dom"/>
</dbReference>
<evidence type="ECO:0000259" key="12">
    <source>
        <dbReference type="PROSITE" id="PS50885"/>
    </source>
</evidence>
<dbReference type="PANTHER" id="PTHR43065">
    <property type="entry name" value="SENSOR HISTIDINE KINASE"/>
    <property type="match status" value="1"/>
</dbReference>
<dbReference type="Gene3D" id="3.30.565.10">
    <property type="entry name" value="Histidine kinase-like ATPase, C-terminal domain"/>
    <property type="match status" value="1"/>
</dbReference>
<keyword evidence="5" id="KW-0808">Transferase</keyword>
<gene>
    <name evidence="13" type="ORF">KI810_16650</name>
</gene>
<evidence type="ECO:0000256" key="8">
    <source>
        <dbReference type="SAM" id="Phobius"/>
    </source>
</evidence>
<evidence type="ECO:0000259" key="11">
    <source>
        <dbReference type="PROSITE" id="PS50113"/>
    </source>
</evidence>
<dbReference type="InterPro" id="IPR036097">
    <property type="entry name" value="HisK_dim/P_sf"/>
</dbReference>
<dbReference type="Pfam" id="PF13188">
    <property type="entry name" value="PAS_8"/>
    <property type="match status" value="1"/>
</dbReference>
<dbReference type="SUPFAM" id="SSF47384">
    <property type="entry name" value="Homodimeric domain of signal transducing histidine kinase"/>
    <property type="match status" value="1"/>
</dbReference>
<dbReference type="Gene3D" id="3.30.450.20">
    <property type="entry name" value="PAS domain"/>
    <property type="match status" value="3"/>
</dbReference>